<name>A0AAW0QGN5_9PEZI</name>
<feature type="compositionally biased region" description="Low complexity" evidence="1">
    <location>
        <begin position="168"/>
        <end position="191"/>
    </location>
</feature>
<evidence type="ECO:0000313" key="3">
    <source>
        <dbReference type="Proteomes" id="UP001392437"/>
    </source>
</evidence>
<feature type="compositionally biased region" description="Polar residues" evidence="1">
    <location>
        <begin position="251"/>
        <end position="268"/>
    </location>
</feature>
<keyword evidence="3" id="KW-1185">Reference proteome</keyword>
<protein>
    <recommendedName>
        <fullName evidence="4">DRBM domain-containing protein</fullName>
    </recommendedName>
</protein>
<gene>
    <name evidence="2" type="ORF">PG999_013897</name>
</gene>
<evidence type="ECO:0000256" key="1">
    <source>
        <dbReference type="SAM" id="MobiDB-lite"/>
    </source>
</evidence>
<feature type="compositionally biased region" description="Polar residues" evidence="1">
    <location>
        <begin position="199"/>
        <end position="209"/>
    </location>
</feature>
<organism evidence="2 3">
    <name type="scientific">Apiospora kogelbergensis</name>
    <dbReference type="NCBI Taxonomy" id="1337665"/>
    <lineage>
        <taxon>Eukaryota</taxon>
        <taxon>Fungi</taxon>
        <taxon>Dikarya</taxon>
        <taxon>Ascomycota</taxon>
        <taxon>Pezizomycotina</taxon>
        <taxon>Sordariomycetes</taxon>
        <taxon>Xylariomycetidae</taxon>
        <taxon>Amphisphaeriales</taxon>
        <taxon>Apiosporaceae</taxon>
        <taxon>Apiospora</taxon>
    </lineage>
</organism>
<comment type="caution">
    <text evidence="2">The sequence shown here is derived from an EMBL/GenBank/DDBJ whole genome shotgun (WGS) entry which is preliminary data.</text>
</comment>
<dbReference type="EMBL" id="JAQQWP010000011">
    <property type="protein sequence ID" value="KAK8095875.1"/>
    <property type="molecule type" value="Genomic_DNA"/>
</dbReference>
<feature type="compositionally biased region" description="Polar residues" evidence="1">
    <location>
        <begin position="292"/>
        <end position="301"/>
    </location>
</feature>
<proteinExistence type="predicted"/>
<feature type="region of interest" description="Disordered" evidence="1">
    <location>
        <begin position="168"/>
        <end position="320"/>
    </location>
</feature>
<dbReference type="AlphaFoldDB" id="A0AAW0QGN5"/>
<accession>A0AAW0QGN5</accession>
<reference evidence="2 3" key="1">
    <citation type="submission" date="2023-01" db="EMBL/GenBank/DDBJ databases">
        <title>Analysis of 21 Apiospora genomes using comparative genomics revels a genus with tremendous synthesis potential of carbohydrate active enzymes and secondary metabolites.</title>
        <authorList>
            <person name="Sorensen T."/>
        </authorList>
    </citation>
    <scope>NUCLEOTIDE SEQUENCE [LARGE SCALE GENOMIC DNA]</scope>
    <source>
        <strain evidence="2 3">CBS 117206</strain>
    </source>
</reference>
<evidence type="ECO:0008006" key="4">
    <source>
        <dbReference type="Google" id="ProtNLM"/>
    </source>
</evidence>
<dbReference type="Proteomes" id="UP001392437">
    <property type="component" value="Unassembled WGS sequence"/>
</dbReference>
<sequence length="423" mass="45677">MSSSLGANVYSDILQWVNMQQQLEITGQSSTMTTAQRKAVKDLHQLIKPRGPVTEPELGRQDWIGLLNRYRQAKPVSTGIVFTDEPVEDHPAPLRWHCYCQIAEHTQSFPNAARGCDPDTGLPPSFAKKQTAKHYAAKCAVEWLVTQGLMPLKLAGEIPGAAALRAGAASSSKTTSTTASRPLSISSNSSSPEAKRQKMTTSEMDQLSSMIKMEQGLGRSTTTTTDDTDMAGASSSTTEMKRQSLPDTPATAHTPQQHQEQKSRMNPLSSSPQNSSASNSSGGTPVVAPSELGTSPPTNTKTHPKVPSEAEEGEGNENGGRRLTAQVADLCKALGLGAPRYEVTADPERPGYFSGHPVFHSMLEAGHFPHGTGYVENVIGKNNAKEEIAKRVLVVLRRIKHERDMIKREIMADLVPAVDCTNE</sequence>
<feature type="compositionally biased region" description="Low complexity" evidence="1">
    <location>
        <begin position="269"/>
        <end position="281"/>
    </location>
</feature>
<evidence type="ECO:0000313" key="2">
    <source>
        <dbReference type="EMBL" id="KAK8095875.1"/>
    </source>
</evidence>
<feature type="compositionally biased region" description="Low complexity" evidence="1">
    <location>
        <begin position="220"/>
        <end position="238"/>
    </location>
</feature>